<dbReference type="InterPro" id="IPR036085">
    <property type="entry name" value="PAZ_dom_sf"/>
</dbReference>
<dbReference type="AlphaFoldDB" id="A0A4U5NHW1"/>
<dbReference type="SUPFAM" id="SSF53098">
    <property type="entry name" value="Ribonuclease H-like"/>
    <property type="match status" value="1"/>
</dbReference>
<dbReference type="Gene3D" id="2.170.260.10">
    <property type="entry name" value="paz domain"/>
    <property type="match status" value="1"/>
</dbReference>
<evidence type="ECO:0000313" key="4">
    <source>
        <dbReference type="Proteomes" id="UP000298663"/>
    </source>
</evidence>
<dbReference type="Gene3D" id="3.30.420.10">
    <property type="entry name" value="Ribonuclease H-like superfamily/Ribonuclease H"/>
    <property type="match status" value="1"/>
</dbReference>
<dbReference type="InterPro" id="IPR003165">
    <property type="entry name" value="Piwi"/>
</dbReference>
<keyword evidence="4" id="KW-1185">Reference proteome</keyword>
<accession>A0A4U5NHW1</accession>
<dbReference type="InterPro" id="IPR012337">
    <property type="entry name" value="RNaseH-like_sf"/>
</dbReference>
<reference evidence="3 4" key="1">
    <citation type="journal article" date="2015" name="Genome Biol.">
        <title>Comparative genomics of Steinernema reveals deeply conserved gene regulatory networks.</title>
        <authorList>
            <person name="Dillman A.R."/>
            <person name="Macchietto M."/>
            <person name="Porter C.F."/>
            <person name="Rogers A."/>
            <person name="Williams B."/>
            <person name="Antoshechkin I."/>
            <person name="Lee M.M."/>
            <person name="Goodwin Z."/>
            <person name="Lu X."/>
            <person name="Lewis E.E."/>
            <person name="Goodrich-Blair H."/>
            <person name="Stock S.P."/>
            <person name="Adams B.J."/>
            <person name="Sternberg P.W."/>
            <person name="Mortazavi A."/>
        </authorList>
    </citation>
    <scope>NUCLEOTIDE SEQUENCE [LARGE SCALE GENOMIC DNA]</scope>
    <source>
        <strain evidence="3 4">ALL</strain>
    </source>
</reference>
<organism evidence="3 4">
    <name type="scientific">Steinernema carpocapsae</name>
    <name type="common">Entomopathogenic nematode</name>
    <dbReference type="NCBI Taxonomy" id="34508"/>
    <lineage>
        <taxon>Eukaryota</taxon>
        <taxon>Metazoa</taxon>
        <taxon>Ecdysozoa</taxon>
        <taxon>Nematoda</taxon>
        <taxon>Chromadorea</taxon>
        <taxon>Rhabditida</taxon>
        <taxon>Tylenchina</taxon>
        <taxon>Panagrolaimomorpha</taxon>
        <taxon>Strongyloidoidea</taxon>
        <taxon>Steinernematidae</taxon>
        <taxon>Steinernema</taxon>
    </lineage>
</organism>
<dbReference type="STRING" id="34508.A0A4U5NHW1"/>
<dbReference type="InterPro" id="IPR036397">
    <property type="entry name" value="RNaseH_sf"/>
</dbReference>
<dbReference type="PANTHER" id="PTHR22891">
    <property type="entry name" value="EUKARYOTIC TRANSLATION INITIATION FACTOR 2C"/>
    <property type="match status" value="1"/>
</dbReference>
<dbReference type="GO" id="GO:0003676">
    <property type="term" value="F:nucleic acid binding"/>
    <property type="evidence" value="ECO:0007669"/>
    <property type="project" value="InterPro"/>
</dbReference>
<dbReference type="OrthoDB" id="10252740at2759"/>
<dbReference type="SMART" id="SM00950">
    <property type="entry name" value="Piwi"/>
    <property type="match status" value="1"/>
</dbReference>
<evidence type="ECO:0000256" key="1">
    <source>
        <dbReference type="SAM" id="MobiDB-lite"/>
    </source>
</evidence>
<name>A0A4U5NHW1_STECR</name>
<feature type="compositionally biased region" description="Basic residues" evidence="1">
    <location>
        <begin position="14"/>
        <end position="29"/>
    </location>
</feature>
<dbReference type="SUPFAM" id="SSF101690">
    <property type="entry name" value="PAZ domain"/>
    <property type="match status" value="1"/>
</dbReference>
<proteinExistence type="predicted"/>
<feature type="compositionally biased region" description="Basic and acidic residues" evidence="1">
    <location>
        <begin position="51"/>
        <end position="70"/>
    </location>
</feature>
<feature type="region of interest" description="Disordered" evidence="1">
    <location>
        <begin position="1"/>
        <end position="70"/>
    </location>
</feature>
<dbReference type="Pfam" id="PF02171">
    <property type="entry name" value="Piwi"/>
    <property type="match status" value="1"/>
</dbReference>
<gene>
    <name evidence="3" type="ORF">L596_016063</name>
</gene>
<evidence type="ECO:0000259" key="2">
    <source>
        <dbReference type="PROSITE" id="PS50822"/>
    </source>
</evidence>
<dbReference type="EMBL" id="AZBU02000004">
    <property type="protein sequence ID" value="TKR82322.1"/>
    <property type="molecule type" value="Genomic_DNA"/>
</dbReference>
<evidence type="ECO:0000313" key="3">
    <source>
        <dbReference type="EMBL" id="TKR82322.1"/>
    </source>
</evidence>
<dbReference type="PROSITE" id="PS50822">
    <property type="entry name" value="PIWI"/>
    <property type="match status" value="1"/>
</dbReference>
<comment type="caution">
    <text evidence="3">The sequence shown here is derived from an EMBL/GenBank/DDBJ whole genome shotgun (WGS) entry which is preliminary data.</text>
</comment>
<feature type="compositionally biased region" description="Polar residues" evidence="1">
    <location>
        <begin position="38"/>
        <end position="50"/>
    </location>
</feature>
<feature type="compositionally biased region" description="Polar residues" evidence="1">
    <location>
        <begin position="1"/>
        <end position="12"/>
    </location>
</feature>
<reference evidence="3 4" key="2">
    <citation type="journal article" date="2019" name="G3 (Bethesda)">
        <title>Hybrid Assembly of the Genome of the Entomopathogenic Nematode Steinernema carpocapsae Identifies the X-Chromosome.</title>
        <authorList>
            <person name="Serra L."/>
            <person name="Macchietto M."/>
            <person name="Macias-Munoz A."/>
            <person name="McGill C.J."/>
            <person name="Rodriguez I.M."/>
            <person name="Rodriguez B."/>
            <person name="Murad R."/>
            <person name="Mortazavi A."/>
        </authorList>
    </citation>
    <scope>NUCLEOTIDE SEQUENCE [LARGE SCALE GENOMIC DNA]</scope>
    <source>
        <strain evidence="3 4">ALL</strain>
    </source>
</reference>
<dbReference type="Proteomes" id="UP000298663">
    <property type="component" value="Unassembled WGS sequence"/>
</dbReference>
<feature type="domain" description="Piwi" evidence="2">
    <location>
        <begin position="693"/>
        <end position="984"/>
    </location>
</feature>
<protein>
    <recommendedName>
        <fullName evidence="2">Piwi domain-containing protein</fullName>
    </recommendedName>
</protein>
<dbReference type="Gene3D" id="3.40.50.2300">
    <property type="match status" value="1"/>
</dbReference>
<sequence length="1033" mass="119570">MSPPRNGSNFNRGNGHKRPPHGHNSQAKRVKWEEHSSDSSPIYNQPSTSRSYDRQPKEENDVKPLFSSRERSPRLRDLQIRINAFPFNLDHAPKEVYTYELIFVMSQKLKREKEPENYKIRTNAKLLEAEDVGLGWFEAEEPGQFYHGTDMSCGPMDVVRRQKRKALLFQLFRHLINQSKEYFPGSKYVYAYDGQRILYSPEVLKMDEGMFMAQLADLPESVTQFLGLDDQKNTEINAYIKKSDEVIDLHDFGTESKPIHGIEGFLETLTWQHAFEGFDKHIVYGTRDFALNAGKKLKHCTGFKSIVGFEKKIELLPDYTSSNMILERRIHPVMRMTPKFDLFFDNSTAISLEDFAVLFFRVEVENLPATLQKEENLQKLNQVFKNAVVRTNHRDDGRQDTFMIDHLDKRNPFEIIVTEEDQETVADYLYDVYSYKVDRNDRLPCVARRFRNELAYYPLRTLVLLPNQKVASKFLSEDMRKSFQEACQNLPSDALNNIFTAMSQLNLSRASEDYNNDEEVTHVNNEYMENFKITLESNQLIQISANRVHEPQIAYQKSVKPAQDGAWAYEKGAFFVHPKKGVRKIGLVNTCEDVKEDVLGEFISKLIGWLRNKDIDLKLTKEDIFWWPDAFSDFGVMKSVKEMLAKAEKILETSAVNHMIVICNGSAEDKTHDVWKLAEVTNGLAKKDRTNFVTTQCITPTTLGSILVKSTYQDEILTSVIMKMNLKLGGTNYVLTNSNRNYMSVPHITQDRMFVGIAVLQPEKTRLNGDATYNPTVVGLSYSEGSPNFYLRGTYWYQQSPSVDLSILKKTFAEALYRFDKFHLIPKEIFVFWRSGKFQRSMEEEKIALQEVIDKRVKDVNAKSPKLFIISVNTKPKTRFFTWETKFSGNAQTQNVQAGTFVQESFLRREFTMINHKSQAGLAHPVRFTMLNDEIGEQDYAEAEIERTTNALCFLQNNSTRSTAVPAPLYSAMDLAKRGMKNYETMDAVIREEESEEERKKRETRTPEGWQKYYGNLMERHMPVPIKSSKFWA</sequence>